<dbReference type="PANTHER" id="PTHR36220">
    <property type="entry name" value="UNNAMED PRODUCT"/>
    <property type="match status" value="1"/>
</dbReference>
<sequence length="467" mass="48087">MDSDFNGDGKPDLAIADPDATVDGQVRAGHVTVAYGGGGTQVIDQRETPGNDNGAGDRFGFALDSVDWNDDGCSDLFVGAPFELWNNNTISEAGMVAMIPGSPSGLDVAKTELIHQGKSAVPGGAEEGDRFGYSIAAGVDERDNPFVLIGAPGESIGAVERAGMVVYGRPGGEFASIHQGHDNVVGGAEVNDMYGYSLAASARGFVIGAPGEAIGPSEYAGVAHVFKHPADLSVGTVWGDLQQDTPGISGVAEAGDMMGFSVDMVDYKTSSGDFSSIVVVGNPGEDGGYKDQGGVYEFTADGSIVEKENFGQGSSGIPGAREDGDLFGAGLAAINRKPGSVPAWSDLLLAVGVPGEDVTSDDGAEHVDRGWVQTVSLLTSPDDHISSIDKSLVESDAMTWHSGSRIGDVLHATATHLFFTDFSDAAPAVYGIPWDNLYAGETETVIVYKPGEDGIPADSVNFGAALA</sequence>
<name>A0ABV8U4P3_9ACTN</name>
<dbReference type="SMART" id="SM00191">
    <property type="entry name" value="Int_alpha"/>
    <property type="match status" value="3"/>
</dbReference>
<evidence type="ECO:0000313" key="5">
    <source>
        <dbReference type="Proteomes" id="UP001595823"/>
    </source>
</evidence>
<evidence type="ECO:0000256" key="2">
    <source>
        <dbReference type="ARBA" id="ARBA00022737"/>
    </source>
</evidence>
<proteinExistence type="predicted"/>
<dbReference type="EMBL" id="JBHSDK010000036">
    <property type="protein sequence ID" value="MFC4337607.1"/>
    <property type="molecule type" value="Genomic_DNA"/>
</dbReference>
<protein>
    <recommendedName>
        <fullName evidence="6">FG-GAP repeat protein</fullName>
    </recommendedName>
</protein>
<evidence type="ECO:0000256" key="1">
    <source>
        <dbReference type="ARBA" id="ARBA00022729"/>
    </source>
</evidence>
<dbReference type="InterPro" id="IPR013519">
    <property type="entry name" value="Int_alpha_beta-p"/>
</dbReference>
<evidence type="ECO:0008006" key="6">
    <source>
        <dbReference type="Google" id="ProtNLM"/>
    </source>
</evidence>
<gene>
    <name evidence="4" type="ORF">ACFPET_20635</name>
</gene>
<organism evidence="4 5">
    <name type="scientific">Salininema proteolyticum</name>
    <dbReference type="NCBI Taxonomy" id="1607685"/>
    <lineage>
        <taxon>Bacteria</taxon>
        <taxon>Bacillati</taxon>
        <taxon>Actinomycetota</taxon>
        <taxon>Actinomycetes</taxon>
        <taxon>Glycomycetales</taxon>
        <taxon>Glycomycetaceae</taxon>
        <taxon>Salininema</taxon>
    </lineage>
</organism>
<accession>A0ABV8U4P3</accession>
<evidence type="ECO:0000313" key="4">
    <source>
        <dbReference type="EMBL" id="MFC4337607.1"/>
    </source>
</evidence>
<keyword evidence="3" id="KW-0325">Glycoprotein</keyword>
<evidence type="ECO:0000256" key="3">
    <source>
        <dbReference type="ARBA" id="ARBA00023180"/>
    </source>
</evidence>
<keyword evidence="1" id="KW-0732">Signal</keyword>
<dbReference type="Proteomes" id="UP001595823">
    <property type="component" value="Unassembled WGS sequence"/>
</dbReference>
<keyword evidence="5" id="KW-1185">Reference proteome</keyword>
<dbReference type="InterPro" id="IPR028994">
    <property type="entry name" value="Integrin_alpha_N"/>
</dbReference>
<dbReference type="SUPFAM" id="SSF69318">
    <property type="entry name" value="Integrin alpha N-terminal domain"/>
    <property type="match status" value="1"/>
</dbReference>
<dbReference type="RefSeq" id="WP_380624769.1">
    <property type="nucleotide sequence ID" value="NZ_JBHSDK010000036.1"/>
</dbReference>
<dbReference type="Gene3D" id="2.130.10.130">
    <property type="entry name" value="Integrin alpha, N-terminal"/>
    <property type="match status" value="1"/>
</dbReference>
<keyword evidence="2" id="KW-0677">Repeat</keyword>
<dbReference type="InterPro" id="IPR013517">
    <property type="entry name" value="FG-GAP"/>
</dbReference>
<reference evidence="5" key="1">
    <citation type="journal article" date="2019" name="Int. J. Syst. Evol. Microbiol.">
        <title>The Global Catalogue of Microorganisms (GCM) 10K type strain sequencing project: providing services to taxonomists for standard genome sequencing and annotation.</title>
        <authorList>
            <consortium name="The Broad Institute Genomics Platform"/>
            <consortium name="The Broad Institute Genome Sequencing Center for Infectious Disease"/>
            <person name="Wu L."/>
            <person name="Ma J."/>
        </authorList>
    </citation>
    <scope>NUCLEOTIDE SEQUENCE [LARGE SCALE GENOMIC DNA]</scope>
    <source>
        <strain evidence="5">IBRC-M 10908</strain>
    </source>
</reference>
<dbReference type="PANTHER" id="PTHR36220:SF1">
    <property type="entry name" value="GAMMA TUBULIN COMPLEX COMPONENT C-TERMINAL DOMAIN-CONTAINING PROTEIN"/>
    <property type="match status" value="1"/>
</dbReference>
<dbReference type="PROSITE" id="PS51470">
    <property type="entry name" value="FG_GAP"/>
    <property type="match status" value="3"/>
</dbReference>
<comment type="caution">
    <text evidence="4">The sequence shown here is derived from an EMBL/GenBank/DDBJ whole genome shotgun (WGS) entry which is preliminary data.</text>
</comment>
<dbReference type="Pfam" id="PF01839">
    <property type="entry name" value="FG-GAP"/>
    <property type="match status" value="1"/>
</dbReference>